<keyword evidence="3" id="KW-1185">Reference proteome</keyword>
<proteinExistence type="predicted"/>
<dbReference type="PANTHER" id="PTHR34828:SF1">
    <property type="entry name" value="TESTIS-EXPRESSED PROTEIN 45"/>
    <property type="match status" value="1"/>
</dbReference>
<dbReference type="EMBL" id="JAIZAY010000014">
    <property type="protein sequence ID" value="KAJ8029938.1"/>
    <property type="molecule type" value="Genomic_DNA"/>
</dbReference>
<dbReference type="InterPro" id="IPR028001">
    <property type="entry name" value="SAXO5"/>
</dbReference>
<reference evidence="2" key="1">
    <citation type="submission" date="2021-10" db="EMBL/GenBank/DDBJ databases">
        <title>Tropical sea cucumber genome reveals ecological adaptation and Cuvierian tubules defense mechanism.</title>
        <authorList>
            <person name="Chen T."/>
        </authorList>
    </citation>
    <scope>NUCLEOTIDE SEQUENCE</scope>
    <source>
        <strain evidence="2">Nanhai2018</strain>
        <tissue evidence="2">Muscle</tissue>
    </source>
</reference>
<evidence type="ECO:0000256" key="1">
    <source>
        <dbReference type="SAM" id="MobiDB-lite"/>
    </source>
</evidence>
<name>A0A9Q1H1R1_HOLLE</name>
<dbReference type="Proteomes" id="UP001152320">
    <property type="component" value="Chromosome 14"/>
</dbReference>
<dbReference type="PANTHER" id="PTHR34828">
    <property type="entry name" value="TESTIS-EXPRESSED PROTEIN 45"/>
    <property type="match status" value="1"/>
</dbReference>
<protein>
    <submittedName>
        <fullName evidence="2">Testis-expressed protein 45</fullName>
    </submittedName>
</protein>
<feature type="compositionally biased region" description="Basic and acidic residues" evidence="1">
    <location>
        <begin position="150"/>
        <end position="164"/>
    </location>
</feature>
<evidence type="ECO:0000313" key="3">
    <source>
        <dbReference type="Proteomes" id="UP001152320"/>
    </source>
</evidence>
<gene>
    <name evidence="2" type="ORF">HOLleu_29473</name>
</gene>
<dbReference type="Pfam" id="PF15373">
    <property type="entry name" value="SAXO5-like"/>
    <property type="match status" value="1"/>
</dbReference>
<evidence type="ECO:0000313" key="2">
    <source>
        <dbReference type="EMBL" id="KAJ8029938.1"/>
    </source>
</evidence>
<accession>A0A9Q1H1R1</accession>
<organism evidence="2 3">
    <name type="scientific">Holothuria leucospilota</name>
    <name type="common">Black long sea cucumber</name>
    <name type="synonym">Mertensiothuria leucospilota</name>
    <dbReference type="NCBI Taxonomy" id="206669"/>
    <lineage>
        <taxon>Eukaryota</taxon>
        <taxon>Metazoa</taxon>
        <taxon>Echinodermata</taxon>
        <taxon>Eleutherozoa</taxon>
        <taxon>Echinozoa</taxon>
        <taxon>Holothuroidea</taxon>
        <taxon>Aspidochirotacea</taxon>
        <taxon>Aspidochirotida</taxon>
        <taxon>Holothuriidae</taxon>
        <taxon>Holothuria</taxon>
    </lineage>
</organism>
<sequence length="483" mass="54292">MPEAATTLPKIRPPLEGKEFLAASHFRVGYDRRMAKSATKRSIFKKDFVPHVIYDKSEAVKPPDPAQVMHSDLTFKPPDSTVTQDSYQGKVLPKVPQCTALTKTNFKMDSDKRVNSFYTSHSNDYSAPSFVSRSFPMANPMRSYVPQGDPQKEKMPVSDYRGKYPGHDTSIHRTERAPCMHTGGPSTILGDNRTHEQFSTSACAQFPGFYLPYVAKKPNLLGSDIPCGDMDKVIHRETTQLSSFAKLDKQHYKSYQRDSALTKIGGTNFKMGHNPKMDKFQTCSMDYYSAKEATKPVNVVTRDSNASSFPEGDRNPERVKELVTSTTYGFHHKQPPKGFKNPIIRGADKRTASKVTFAEPSRSHEVYSTTQSDDYPSIKLPGKLMRASGHPQSKVPLDYYAANGHYTTTTLSEYPPWKDVPKHVIAIGAVNELRKSNMTPPLHQDRYFDTTHLTTYTAKRAERFKYDSSSLQKSSLPLGTMTI</sequence>
<feature type="region of interest" description="Disordered" evidence="1">
    <location>
        <begin position="145"/>
        <end position="164"/>
    </location>
</feature>
<comment type="caution">
    <text evidence="2">The sequence shown here is derived from an EMBL/GenBank/DDBJ whole genome shotgun (WGS) entry which is preliminary data.</text>
</comment>
<dbReference type="AlphaFoldDB" id="A0A9Q1H1R1"/>
<dbReference type="OrthoDB" id="6151791at2759"/>